<proteinExistence type="predicted"/>
<dbReference type="InterPro" id="IPR049492">
    <property type="entry name" value="BD-FAE-like_dom"/>
</dbReference>
<name>A0A9W6GY20_9HYPH</name>
<dbReference type="SUPFAM" id="SSF53474">
    <property type="entry name" value="alpha/beta-Hydrolases"/>
    <property type="match status" value="1"/>
</dbReference>
<feature type="chain" id="PRO_5040816967" evidence="2">
    <location>
        <begin position="22"/>
        <end position="301"/>
    </location>
</feature>
<dbReference type="GO" id="GO:0016787">
    <property type="term" value="F:hydrolase activity"/>
    <property type="evidence" value="ECO:0007669"/>
    <property type="project" value="UniProtKB-KW"/>
</dbReference>
<dbReference type="PANTHER" id="PTHR48081">
    <property type="entry name" value="AB HYDROLASE SUPERFAMILY PROTEIN C4A8.06C"/>
    <property type="match status" value="1"/>
</dbReference>
<keyword evidence="5" id="KW-1185">Reference proteome</keyword>
<protein>
    <submittedName>
        <fullName evidence="4">Lipase</fullName>
    </submittedName>
</protein>
<gene>
    <name evidence="4" type="ORF">LMG27198_39520</name>
</gene>
<keyword evidence="2" id="KW-0732">Signal</keyword>
<evidence type="ECO:0000259" key="3">
    <source>
        <dbReference type="Pfam" id="PF20434"/>
    </source>
</evidence>
<dbReference type="Pfam" id="PF20434">
    <property type="entry name" value="BD-FAE"/>
    <property type="match status" value="1"/>
</dbReference>
<reference evidence="4" key="1">
    <citation type="journal article" date="2023" name="Int. J. Syst. Evol. Microbiol.">
        <title>Methylocystis iwaonis sp. nov., a type II methane-oxidizing bacterium from surface soil of a rice paddy field in Japan, and emended description of the genus Methylocystis (ex Whittenbury et al. 1970) Bowman et al. 1993.</title>
        <authorList>
            <person name="Kaise H."/>
            <person name="Sawadogo J.B."/>
            <person name="Alam M.S."/>
            <person name="Ueno C."/>
            <person name="Dianou D."/>
            <person name="Shinjo R."/>
            <person name="Asakawa S."/>
        </authorList>
    </citation>
    <scope>NUCLEOTIDE SEQUENCE</scope>
    <source>
        <strain evidence="4">LMG27198</strain>
    </source>
</reference>
<accession>A0A9W6GY20</accession>
<dbReference type="InterPro" id="IPR029058">
    <property type="entry name" value="AB_hydrolase_fold"/>
</dbReference>
<organism evidence="4 5">
    <name type="scientific">Methylocystis echinoides</name>
    <dbReference type="NCBI Taxonomy" id="29468"/>
    <lineage>
        <taxon>Bacteria</taxon>
        <taxon>Pseudomonadati</taxon>
        <taxon>Pseudomonadota</taxon>
        <taxon>Alphaproteobacteria</taxon>
        <taxon>Hyphomicrobiales</taxon>
        <taxon>Methylocystaceae</taxon>
        <taxon>Methylocystis</taxon>
    </lineage>
</organism>
<evidence type="ECO:0000256" key="2">
    <source>
        <dbReference type="SAM" id="SignalP"/>
    </source>
</evidence>
<dbReference type="RefSeq" id="WP_281805268.1">
    <property type="nucleotide sequence ID" value="NZ_BSEC01000001.1"/>
</dbReference>
<feature type="domain" description="BD-FAE-like" evidence="3">
    <location>
        <begin position="54"/>
        <end position="252"/>
    </location>
</feature>
<sequence length="301" mass="32413">MRKIGLLIALAFCASIATISAAISAPNWTVYSNVQYGLTSEETADLFLLNRGVNPVVVFIHGGGWQAGDKSYVGDYARLYGLAGFHVIAINYRLASYSDPGKQWNAQLQDTQLFIRWLRQVAAIIRVDPTRIGVAGESAGGHLALFLGSLNTSVSPAPGVSGRSNYYASQSPKASAVLDMFGPTDLTRPEMYASLGSLALFGARTYAQAPSLYRDASPLFRVNSQTAPTCVVQGMYDTTVPPSQSIALINALYARGAPYKWLPFNGGHGFSGLSPLQRADIDNRALQCMIGYLHPNPLNAW</sequence>
<feature type="signal peptide" evidence="2">
    <location>
        <begin position="1"/>
        <end position="21"/>
    </location>
</feature>
<dbReference type="InterPro" id="IPR050300">
    <property type="entry name" value="GDXG_lipolytic_enzyme"/>
</dbReference>
<comment type="caution">
    <text evidence="4">The sequence shown here is derived from an EMBL/GenBank/DDBJ whole genome shotgun (WGS) entry which is preliminary data.</text>
</comment>
<evidence type="ECO:0000313" key="4">
    <source>
        <dbReference type="EMBL" id="GLI94960.1"/>
    </source>
</evidence>
<evidence type="ECO:0000256" key="1">
    <source>
        <dbReference type="ARBA" id="ARBA00022801"/>
    </source>
</evidence>
<dbReference type="EMBL" id="BSEC01000001">
    <property type="protein sequence ID" value="GLI94960.1"/>
    <property type="molecule type" value="Genomic_DNA"/>
</dbReference>
<keyword evidence="1" id="KW-0378">Hydrolase</keyword>
<dbReference type="AlphaFoldDB" id="A0A9W6GY20"/>
<evidence type="ECO:0000313" key="5">
    <source>
        <dbReference type="Proteomes" id="UP001144323"/>
    </source>
</evidence>
<dbReference type="Proteomes" id="UP001144323">
    <property type="component" value="Unassembled WGS sequence"/>
</dbReference>
<dbReference type="Gene3D" id="3.40.50.1820">
    <property type="entry name" value="alpha/beta hydrolase"/>
    <property type="match status" value="1"/>
</dbReference>